<feature type="transmembrane region" description="Helical" evidence="7">
    <location>
        <begin position="268"/>
        <end position="287"/>
    </location>
</feature>
<dbReference type="Gene3D" id="1.20.1510.10">
    <property type="entry name" value="Cation efflux protein transmembrane domain"/>
    <property type="match status" value="1"/>
</dbReference>
<feature type="transmembrane region" description="Helical" evidence="7">
    <location>
        <begin position="228"/>
        <end position="248"/>
    </location>
</feature>
<keyword evidence="5 7" id="KW-1133">Transmembrane helix</keyword>
<dbReference type="InterPro" id="IPR002524">
    <property type="entry name" value="Cation_efflux"/>
</dbReference>
<keyword evidence="3" id="KW-0813">Transport</keyword>
<feature type="transmembrane region" description="Helical" evidence="7">
    <location>
        <begin position="308"/>
        <end position="326"/>
    </location>
</feature>
<organism evidence="9 10">
    <name type="scientific">Setaria digitata</name>
    <dbReference type="NCBI Taxonomy" id="48799"/>
    <lineage>
        <taxon>Eukaryota</taxon>
        <taxon>Metazoa</taxon>
        <taxon>Ecdysozoa</taxon>
        <taxon>Nematoda</taxon>
        <taxon>Chromadorea</taxon>
        <taxon>Rhabditida</taxon>
        <taxon>Spirurina</taxon>
        <taxon>Spiruromorpha</taxon>
        <taxon>Filarioidea</taxon>
        <taxon>Setariidae</taxon>
        <taxon>Setaria</taxon>
    </lineage>
</organism>
<comment type="subcellular location">
    <subcellularLocation>
        <location evidence="1">Membrane</location>
        <topology evidence="1">Multi-pass membrane protein</topology>
    </subcellularLocation>
</comment>
<dbReference type="NCBIfam" id="TIGR01297">
    <property type="entry name" value="CDF"/>
    <property type="match status" value="1"/>
</dbReference>
<dbReference type="GO" id="GO:0008324">
    <property type="term" value="F:monoatomic cation transmembrane transporter activity"/>
    <property type="evidence" value="ECO:0007669"/>
    <property type="project" value="InterPro"/>
</dbReference>
<evidence type="ECO:0000256" key="4">
    <source>
        <dbReference type="ARBA" id="ARBA00022692"/>
    </source>
</evidence>
<comment type="similarity">
    <text evidence="2">Belongs to the cation diffusion facilitator (CDF) transporter (TC 2.A.4) family. SLC30A subfamily.</text>
</comment>
<evidence type="ECO:0000313" key="9">
    <source>
        <dbReference type="Proteomes" id="UP000887581"/>
    </source>
</evidence>
<evidence type="ECO:0000256" key="7">
    <source>
        <dbReference type="SAM" id="Phobius"/>
    </source>
</evidence>
<sequence length="476" mass="52603">MGYNNSLLRSNQVKKQLGFEMADFESQAVLEKTSVAFFRTSTFNGKLGELKGKLFRAAQSSRKRNVAADEMIEETRAMLEFGLTREHLQDLPRKELFPKKAMYNVEDVYHKALQVHGGEKGIQQRMQLYQKYLYQNPLFDERKQKKDQSTSVAAEDATNAVKIALGTNFLDVCFKICGAFVTGSKSLAAEGLHSSLDLTNQIILMYGIRWSKLNPTPTYPYGYGNARYIASLISGCWLFGFGGGVSLYHGITGLLHPHAIESPAWASIYHFGDVFLAPGIISVICVVEMRTSGDPSLSVVCLEDSASILGAFISALSIALSCVLGTSIPDSVGSALIGILLGSVAGFIIRNNAMHLAGKSVPQLVINDIVARLRHDNIIKSVHDVKAVGHGVGQVRFKAEVEYDGRAITNLYLSESCHIPSVIEEARKIKDEESLRRFMLHHGEHIVNRIADEVDRIEEVITKKHPDVKHVDLEPL</sequence>
<protein>
    <submittedName>
        <fullName evidence="10">Zinc transporter 9</fullName>
    </submittedName>
</protein>
<dbReference type="InterPro" id="IPR040177">
    <property type="entry name" value="SLC30A9"/>
</dbReference>
<proteinExistence type="inferred from homology"/>
<evidence type="ECO:0000256" key="6">
    <source>
        <dbReference type="ARBA" id="ARBA00023136"/>
    </source>
</evidence>
<feature type="transmembrane region" description="Helical" evidence="7">
    <location>
        <begin position="332"/>
        <end position="349"/>
    </location>
</feature>
<keyword evidence="4 7" id="KW-0812">Transmembrane</keyword>
<accession>A0A915PP48</accession>
<evidence type="ECO:0000256" key="3">
    <source>
        <dbReference type="ARBA" id="ARBA00022448"/>
    </source>
</evidence>
<evidence type="ECO:0000256" key="5">
    <source>
        <dbReference type="ARBA" id="ARBA00022989"/>
    </source>
</evidence>
<name>A0A915PP48_9BILA</name>
<dbReference type="PANTHER" id="PTHR13414">
    <property type="entry name" value="HUEL-CATION TRANSPORTER"/>
    <property type="match status" value="1"/>
</dbReference>
<reference evidence="10" key="1">
    <citation type="submission" date="2022-11" db="UniProtKB">
        <authorList>
            <consortium name="WormBaseParasite"/>
        </authorList>
    </citation>
    <scope>IDENTIFICATION</scope>
</reference>
<evidence type="ECO:0000256" key="2">
    <source>
        <dbReference type="ARBA" id="ARBA00008873"/>
    </source>
</evidence>
<dbReference type="GO" id="GO:0005783">
    <property type="term" value="C:endoplasmic reticulum"/>
    <property type="evidence" value="ECO:0007669"/>
    <property type="project" value="TreeGrafter"/>
</dbReference>
<dbReference type="GO" id="GO:0006882">
    <property type="term" value="P:intracellular zinc ion homeostasis"/>
    <property type="evidence" value="ECO:0007669"/>
    <property type="project" value="TreeGrafter"/>
</dbReference>
<dbReference type="GO" id="GO:0006829">
    <property type="term" value="P:zinc ion transport"/>
    <property type="evidence" value="ECO:0007669"/>
    <property type="project" value="InterPro"/>
</dbReference>
<evidence type="ECO:0000256" key="1">
    <source>
        <dbReference type="ARBA" id="ARBA00004141"/>
    </source>
</evidence>
<dbReference type="InterPro" id="IPR058533">
    <property type="entry name" value="Cation_efflux_TM"/>
</dbReference>
<dbReference type="AlphaFoldDB" id="A0A915PP48"/>
<evidence type="ECO:0000259" key="8">
    <source>
        <dbReference type="Pfam" id="PF01545"/>
    </source>
</evidence>
<dbReference type="Proteomes" id="UP000887581">
    <property type="component" value="Unplaced"/>
</dbReference>
<keyword evidence="6 7" id="KW-0472">Membrane</keyword>
<dbReference type="WBParaSite" id="sdigi.contig21.g1784.t1">
    <property type="protein sequence ID" value="sdigi.contig21.g1784.t1"/>
    <property type="gene ID" value="sdigi.contig21.g1784"/>
</dbReference>
<dbReference type="GO" id="GO:0016020">
    <property type="term" value="C:membrane"/>
    <property type="evidence" value="ECO:0007669"/>
    <property type="project" value="UniProtKB-SubCell"/>
</dbReference>
<keyword evidence="9" id="KW-1185">Reference proteome</keyword>
<dbReference type="Pfam" id="PF01545">
    <property type="entry name" value="Cation_efflux"/>
    <property type="match status" value="1"/>
</dbReference>
<evidence type="ECO:0000313" key="10">
    <source>
        <dbReference type="WBParaSite" id="sdigi.contig21.g1784.t1"/>
    </source>
</evidence>
<dbReference type="SUPFAM" id="SSF161111">
    <property type="entry name" value="Cation efflux protein transmembrane domain-like"/>
    <property type="match status" value="1"/>
</dbReference>
<feature type="domain" description="Cation efflux protein transmembrane" evidence="8">
    <location>
        <begin position="162"/>
        <end position="354"/>
    </location>
</feature>
<dbReference type="InterPro" id="IPR027469">
    <property type="entry name" value="Cation_efflux_TMD_sf"/>
</dbReference>
<dbReference type="PANTHER" id="PTHR13414:SF9">
    <property type="entry name" value="PROTON-COUPLED ZINC ANTIPORTER SLC30A9, MITOCHONDRIAL"/>
    <property type="match status" value="1"/>
</dbReference>